<reference evidence="2 3" key="1">
    <citation type="submission" date="2018-06" db="EMBL/GenBank/DDBJ databases">
        <authorList>
            <consortium name="Pathogen Informatics"/>
            <person name="Doyle S."/>
        </authorList>
    </citation>
    <scope>NUCLEOTIDE SEQUENCE [LARGE SCALE GENOMIC DNA]</scope>
    <source>
        <strain evidence="2 3">NCTC8621</strain>
    </source>
</reference>
<evidence type="ECO:0000313" key="2">
    <source>
        <dbReference type="EMBL" id="STH84422.1"/>
    </source>
</evidence>
<dbReference type="RefSeq" id="WP_001472783.1">
    <property type="nucleotide sequence ID" value="NZ_AP024561.1"/>
</dbReference>
<accession>A0A376Q1N5</accession>
<protein>
    <recommendedName>
        <fullName evidence="1">ABC-three component systems C-terminal domain-containing protein</fullName>
    </recommendedName>
</protein>
<dbReference type="Pfam" id="PF20285">
    <property type="entry name" value="CTD9"/>
    <property type="match status" value="1"/>
</dbReference>
<evidence type="ECO:0000259" key="1">
    <source>
        <dbReference type="Pfam" id="PF20285"/>
    </source>
</evidence>
<feature type="domain" description="ABC-three component systems C-terminal" evidence="1">
    <location>
        <begin position="67"/>
        <end position="179"/>
    </location>
</feature>
<dbReference type="Proteomes" id="UP000255093">
    <property type="component" value="Unassembled WGS sequence"/>
</dbReference>
<organism evidence="2 3">
    <name type="scientific">Escherichia coli</name>
    <dbReference type="NCBI Taxonomy" id="562"/>
    <lineage>
        <taxon>Bacteria</taxon>
        <taxon>Pseudomonadati</taxon>
        <taxon>Pseudomonadota</taxon>
        <taxon>Gammaproteobacteria</taxon>
        <taxon>Enterobacterales</taxon>
        <taxon>Enterobacteriaceae</taxon>
        <taxon>Escherichia</taxon>
    </lineage>
</organism>
<name>A0A376Q1N5_ECOLX</name>
<proteinExistence type="predicted"/>
<dbReference type="EMBL" id="UGBW01000003">
    <property type="protein sequence ID" value="STH84422.1"/>
    <property type="molecule type" value="Genomic_DNA"/>
</dbReference>
<evidence type="ECO:0000313" key="3">
    <source>
        <dbReference type="Proteomes" id="UP000255093"/>
    </source>
</evidence>
<sequence>MGIFNRLKNVFVNGDYVGRDKIVYNTEPTQLMLLQEEYQEEFKNRQICTEMIDELNHYNTKKSKVRDLEVKLNAAGYSSFLDEARELKELVSKLIIQYQHYRSAQKIIAFLLSDVHSIFQYRIKPHIVNKQQEAQILELIYLYIECELSRKLGINALEIYNRQLRGMVFFLTGNCHLEWE</sequence>
<dbReference type="InterPro" id="IPR046911">
    <property type="entry name" value="ABC-3C_CTD9"/>
</dbReference>
<gene>
    <name evidence="2" type="ORF">NCTC8621_04502</name>
</gene>
<dbReference type="AlphaFoldDB" id="A0A376Q1N5"/>